<dbReference type="RefSeq" id="WP_346064145.1">
    <property type="nucleotide sequence ID" value="NZ_BAAADR010000045.1"/>
</dbReference>
<comment type="caution">
    <text evidence="1">The sequence shown here is derived from an EMBL/GenBank/DDBJ whole genome shotgun (WGS) entry which is preliminary data.</text>
</comment>
<keyword evidence="2" id="KW-1185">Reference proteome</keyword>
<protein>
    <submittedName>
        <fullName evidence="1">Uncharacterized protein</fullName>
    </submittedName>
</protein>
<dbReference type="Proteomes" id="UP001596411">
    <property type="component" value="Unassembled WGS sequence"/>
</dbReference>
<organism evidence="1 2">
    <name type="scientific">Halomonas salifodinae</name>
    <dbReference type="NCBI Taxonomy" id="438745"/>
    <lineage>
        <taxon>Bacteria</taxon>
        <taxon>Pseudomonadati</taxon>
        <taxon>Pseudomonadota</taxon>
        <taxon>Gammaproteobacteria</taxon>
        <taxon>Oceanospirillales</taxon>
        <taxon>Halomonadaceae</taxon>
        <taxon>Halomonas</taxon>
    </lineage>
</organism>
<gene>
    <name evidence="1" type="ORF">ACFQH5_20235</name>
</gene>
<evidence type="ECO:0000313" key="2">
    <source>
        <dbReference type="Proteomes" id="UP001596411"/>
    </source>
</evidence>
<dbReference type="EMBL" id="JBHSZP010000049">
    <property type="protein sequence ID" value="MFC7091877.1"/>
    <property type="molecule type" value="Genomic_DNA"/>
</dbReference>
<proteinExistence type="predicted"/>
<evidence type="ECO:0000313" key="1">
    <source>
        <dbReference type="EMBL" id="MFC7091877.1"/>
    </source>
</evidence>
<sequence length="75" mass="8620">MIHPFSEIDKTQAWFKKLHDSLEAKLAKLREKNDADRGPVDTAHLRGQIAVLRELLNDMSDKPTPQAPARRNPYQ</sequence>
<accession>A0ABW2F0W5</accession>
<name>A0ABW2F0W5_9GAMM</name>
<reference evidence="2" key="1">
    <citation type="journal article" date="2019" name="Int. J. Syst. Evol. Microbiol.">
        <title>The Global Catalogue of Microorganisms (GCM) 10K type strain sequencing project: providing services to taxonomists for standard genome sequencing and annotation.</title>
        <authorList>
            <consortium name="The Broad Institute Genomics Platform"/>
            <consortium name="The Broad Institute Genome Sequencing Center for Infectious Disease"/>
            <person name="Wu L."/>
            <person name="Ma J."/>
        </authorList>
    </citation>
    <scope>NUCLEOTIDE SEQUENCE [LARGE SCALE GENOMIC DNA]</scope>
    <source>
        <strain evidence="2">CGMCC 1.13666</strain>
    </source>
</reference>